<comment type="caution">
    <text evidence="3">The sequence shown here is derived from an EMBL/GenBank/DDBJ whole genome shotgun (WGS) entry which is preliminary data.</text>
</comment>
<evidence type="ECO:0000256" key="1">
    <source>
        <dbReference type="SAM" id="MobiDB-lite"/>
    </source>
</evidence>
<dbReference type="Proteomes" id="UP001497623">
    <property type="component" value="Unassembled WGS sequence"/>
</dbReference>
<feature type="non-terminal residue" evidence="3">
    <location>
        <position position="1"/>
    </location>
</feature>
<feature type="non-terminal residue" evidence="3">
    <location>
        <position position="321"/>
    </location>
</feature>
<dbReference type="EMBL" id="CAXKWB010010593">
    <property type="protein sequence ID" value="CAL4098556.1"/>
    <property type="molecule type" value="Genomic_DNA"/>
</dbReference>
<evidence type="ECO:0000259" key="2">
    <source>
        <dbReference type="PROSITE" id="PS50240"/>
    </source>
</evidence>
<protein>
    <recommendedName>
        <fullName evidence="2">Peptidase S1 domain-containing protein</fullName>
    </recommendedName>
</protein>
<dbReference type="PROSITE" id="PS50240">
    <property type="entry name" value="TRYPSIN_DOM"/>
    <property type="match status" value="1"/>
</dbReference>
<keyword evidence="4" id="KW-1185">Reference proteome</keyword>
<dbReference type="AlphaFoldDB" id="A0AAV2QSE2"/>
<evidence type="ECO:0000313" key="4">
    <source>
        <dbReference type="Proteomes" id="UP001497623"/>
    </source>
</evidence>
<name>A0AAV2QSE2_MEGNR</name>
<dbReference type="Gene3D" id="2.40.10.10">
    <property type="entry name" value="Trypsin-like serine proteases"/>
    <property type="match status" value="1"/>
</dbReference>
<feature type="domain" description="Peptidase S1" evidence="2">
    <location>
        <begin position="185"/>
        <end position="321"/>
    </location>
</feature>
<dbReference type="InterPro" id="IPR043504">
    <property type="entry name" value="Peptidase_S1_PA_chymotrypsin"/>
</dbReference>
<dbReference type="PANTHER" id="PTHR24258">
    <property type="entry name" value="SERINE PROTEASE-RELATED"/>
    <property type="match status" value="1"/>
</dbReference>
<dbReference type="SUPFAM" id="SSF50494">
    <property type="entry name" value="Trypsin-like serine proteases"/>
    <property type="match status" value="1"/>
</dbReference>
<dbReference type="GO" id="GO:0006508">
    <property type="term" value="P:proteolysis"/>
    <property type="evidence" value="ECO:0007669"/>
    <property type="project" value="InterPro"/>
</dbReference>
<proteinExistence type="predicted"/>
<dbReference type="InterPro" id="IPR001254">
    <property type="entry name" value="Trypsin_dom"/>
</dbReference>
<dbReference type="Pfam" id="PF00089">
    <property type="entry name" value="Trypsin"/>
    <property type="match status" value="1"/>
</dbReference>
<sequence length="321" mass="34523">GSVAVTVSNSWLLPTVVQSSSYSAYYRYWAYLQRMMHLRVALVFVSVVLGVQGRAQGPGEFDALTSTCPCIPFHQCFSNDQATDLDGLVDDRSANTIISLNSLNRQNAECSPDDPLLERCCSDQPTPAAPQPPQSDPRPSGPPPGVAAPPGVATPPGGPGVPLPITPIDPISVGPNIISECGMRNQGGMGVTILDFQDGQAQYGEFPWMVAVLGPNADTATTSGTLNTESLYIGGGSLISKNVVLTAAHKTHDNAGKQLKVRLGEWNFAAITEPDPHQDIVVRQVITHPRFNRSQRTYNYALLVLEHPARLSNTYYNICIQ</sequence>
<feature type="compositionally biased region" description="Pro residues" evidence="1">
    <location>
        <begin position="127"/>
        <end position="167"/>
    </location>
</feature>
<reference evidence="3 4" key="1">
    <citation type="submission" date="2024-05" db="EMBL/GenBank/DDBJ databases">
        <authorList>
            <person name="Wallberg A."/>
        </authorList>
    </citation>
    <scope>NUCLEOTIDE SEQUENCE [LARGE SCALE GENOMIC DNA]</scope>
</reference>
<feature type="region of interest" description="Disordered" evidence="1">
    <location>
        <begin position="108"/>
        <end position="167"/>
    </location>
</feature>
<organism evidence="3 4">
    <name type="scientific">Meganyctiphanes norvegica</name>
    <name type="common">Northern krill</name>
    <name type="synonym">Thysanopoda norvegica</name>
    <dbReference type="NCBI Taxonomy" id="48144"/>
    <lineage>
        <taxon>Eukaryota</taxon>
        <taxon>Metazoa</taxon>
        <taxon>Ecdysozoa</taxon>
        <taxon>Arthropoda</taxon>
        <taxon>Crustacea</taxon>
        <taxon>Multicrustacea</taxon>
        <taxon>Malacostraca</taxon>
        <taxon>Eumalacostraca</taxon>
        <taxon>Eucarida</taxon>
        <taxon>Euphausiacea</taxon>
        <taxon>Euphausiidae</taxon>
        <taxon>Meganyctiphanes</taxon>
    </lineage>
</organism>
<gene>
    <name evidence="3" type="ORF">MNOR_LOCUS16257</name>
</gene>
<dbReference type="GO" id="GO:0004252">
    <property type="term" value="F:serine-type endopeptidase activity"/>
    <property type="evidence" value="ECO:0007669"/>
    <property type="project" value="InterPro"/>
</dbReference>
<evidence type="ECO:0000313" key="3">
    <source>
        <dbReference type="EMBL" id="CAL4098556.1"/>
    </source>
</evidence>
<dbReference type="PANTHER" id="PTHR24258:SF129">
    <property type="entry name" value="LP15124P-RELATED"/>
    <property type="match status" value="1"/>
</dbReference>
<accession>A0AAV2QSE2</accession>
<dbReference type="InterPro" id="IPR009003">
    <property type="entry name" value="Peptidase_S1_PA"/>
</dbReference>